<keyword evidence="3" id="KW-0347">Helicase</keyword>
<dbReference type="InterPro" id="IPR057342">
    <property type="entry name" value="DEXDc_RapA"/>
</dbReference>
<evidence type="ECO:0000256" key="4">
    <source>
        <dbReference type="ARBA" id="ARBA00022840"/>
    </source>
</evidence>
<gene>
    <name evidence="7" type="ORF">LCGC14_1108510</name>
</gene>
<dbReference type="PROSITE" id="PS51192">
    <property type="entry name" value="HELICASE_ATP_BIND_1"/>
    <property type="match status" value="1"/>
</dbReference>
<dbReference type="PROSITE" id="PS51194">
    <property type="entry name" value="HELICASE_CTER"/>
    <property type="match status" value="1"/>
</dbReference>
<evidence type="ECO:0000256" key="3">
    <source>
        <dbReference type="ARBA" id="ARBA00022806"/>
    </source>
</evidence>
<dbReference type="SMART" id="SM00487">
    <property type="entry name" value="DEXDc"/>
    <property type="match status" value="1"/>
</dbReference>
<reference evidence="7" key="1">
    <citation type="journal article" date="2015" name="Nature">
        <title>Complex archaea that bridge the gap between prokaryotes and eukaryotes.</title>
        <authorList>
            <person name="Spang A."/>
            <person name="Saw J.H."/>
            <person name="Jorgensen S.L."/>
            <person name="Zaremba-Niedzwiedzka K."/>
            <person name="Martijn J."/>
            <person name="Lind A.E."/>
            <person name="van Eijk R."/>
            <person name="Schleper C."/>
            <person name="Guy L."/>
            <person name="Ettema T.J."/>
        </authorList>
    </citation>
    <scope>NUCLEOTIDE SEQUENCE</scope>
</reference>
<protein>
    <recommendedName>
        <fullName evidence="8">Helicase</fullName>
    </recommendedName>
</protein>
<dbReference type="InterPro" id="IPR049730">
    <property type="entry name" value="SNF2/RAD54-like_C"/>
</dbReference>
<keyword evidence="4" id="KW-0067">ATP-binding</keyword>
<dbReference type="Gene3D" id="3.40.50.300">
    <property type="entry name" value="P-loop containing nucleotide triphosphate hydrolases"/>
    <property type="match status" value="1"/>
</dbReference>
<dbReference type="GO" id="GO:0016787">
    <property type="term" value="F:hydrolase activity"/>
    <property type="evidence" value="ECO:0007669"/>
    <property type="project" value="UniProtKB-KW"/>
</dbReference>
<dbReference type="SMART" id="SM00490">
    <property type="entry name" value="HELICc"/>
    <property type="match status" value="1"/>
</dbReference>
<evidence type="ECO:0000256" key="1">
    <source>
        <dbReference type="ARBA" id="ARBA00022741"/>
    </source>
</evidence>
<feature type="domain" description="Helicase C-terminal" evidence="6">
    <location>
        <begin position="434"/>
        <end position="595"/>
    </location>
</feature>
<dbReference type="AlphaFoldDB" id="A0A0F9M7I8"/>
<evidence type="ECO:0000313" key="7">
    <source>
        <dbReference type="EMBL" id="KKN03360.1"/>
    </source>
</evidence>
<name>A0A0F9M7I8_9ZZZZ</name>
<keyword evidence="1" id="KW-0547">Nucleotide-binding</keyword>
<dbReference type="CDD" id="cd18793">
    <property type="entry name" value="SF2_C_SNF"/>
    <property type="match status" value="1"/>
</dbReference>
<evidence type="ECO:0000259" key="5">
    <source>
        <dbReference type="PROSITE" id="PS51192"/>
    </source>
</evidence>
<evidence type="ECO:0000259" key="6">
    <source>
        <dbReference type="PROSITE" id="PS51194"/>
    </source>
</evidence>
<keyword evidence="2" id="KW-0378">Hydrolase</keyword>
<feature type="domain" description="Helicase ATP-binding" evidence="5">
    <location>
        <begin position="62"/>
        <end position="254"/>
    </location>
</feature>
<dbReference type="PANTHER" id="PTHR45766">
    <property type="entry name" value="DNA ANNEALING HELICASE AND ENDONUCLEASE ZRANB3 FAMILY MEMBER"/>
    <property type="match status" value="1"/>
</dbReference>
<dbReference type="InterPro" id="IPR001650">
    <property type="entry name" value="Helicase_C-like"/>
</dbReference>
<dbReference type="Pfam" id="PF00176">
    <property type="entry name" value="SNF2-rel_dom"/>
    <property type="match status" value="1"/>
</dbReference>
<evidence type="ECO:0008006" key="8">
    <source>
        <dbReference type="Google" id="ProtNLM"/>
    </source>
</evidence>
<dbReference type="InterPro" id="IPR000330">
    <property type="entry name" value="SNF2_N"/>
</dbReference>
<dbReference type="EMBL" id="LAZR01005042">
    <property type="protein sequence ID" value="KKN03360.1"/>
    <property type="molecule type" value="Genomic_DNA"/>
</dbReference>
<dbReference type="GO" id="GO:0004386">
    <property type="term" value="F:helicase activity"/>
    <property type="evidence" value="ECO:0007669"/>
    <property type="project" value="UniProtKB-KW"/>
</dbReference>
<dbReference type="Pfam" id="PF00271">
    <property type="entry name" value="Helicase_C"/>
    <property type="match status" value="1"/>
</dbReference>
<feature type="non-terminal residue" evidence="7">
    <location>
        <position position="1"/>
    </location>
</feature>
<dbReference type="InterPro" id="IPR027417">
    <property type="entry name" value="P-loop_NTPase"/>
</dbReference>
<sequence>DDIKPIDNPLELCKSHVFSKPIQFKLKFLAHFLDVIASGEEMISPSNFKISPLPHQLLVLDFVLNQFKPRCLLADEVGLGKTIEAALIMEELKLRNIVKRILIITPAGLTSQWKDELKIKFSEDFMVFNGANFKSLKEFYGKETNVWLNFNKVITSIDFLKPKKVNDDLSENEKKRRENHNKSVFEDCINANWDMVIIDEAHKLTKHESGEETARYKLGKRLSDSVPIFLILTATPHKGKPHIFKNLLSLVDPYLFSKLEDLKPENVKQITIRNKKRATIDFSGNKLFKNRITTLCEIKWDSEIDKPEISLYNKVVEYISEYYNYAIKENNHLMILLLMLYQRIVSSSSRAILKSLQNRLNTLEKIYQLAKKIKKISIDNFTELSGEEQLDFIDNFLPILKNPELVKREISIVSECINLARNATLGRSDAKLRQLISIIDDLKKSENDKDIKILVFTEFKETQRYIIETLENIGYETTYINGDLNLEQKIINKHKFQEEAQILISTDAGGEGINLQFCYIVINYDLPWNPMKIEQRIGRVDRIGQKNDVFAFNFILSDTIEEYVREKIEEKLKLVKVQFGDDKLSDILTSLNEEFQFDKIFLDYISRNIQNSDELDKISNQIYQRAKEILENDDLLIPFSDLKNIKDFKIDNIQRLPRKIHLFLSLFLKERKLELREYKNNNDVFFFKNDFRTDIFSSYYKKVIFNQIKGIDNEDAELISLNHKFVKEMINYSKNFGKISRFIVEEDKFKATNGFLFIWIFSITNNKDLNRKYVIPVFIEGSERYNRRISEYLINNIENIDLKEFKSSENIDIDTFYHLADEEVKLIAESTYLEVQKEWNDKIISDKEKLEKYYLQKAKAIAQIKIENIKLSKQKELRKEKHEKILDLKKQSNLFPHLDCIQIAKINFR</sequence>
<dbReference type="Gene3D" id="3.40.50.10810">
    <property type="entry name" value="Tandem AAA-ATPase domain"/>
    <property type="match status" value="1"/>
</dbReference>
<organism evidence="7">
    <name type="scientific">marine sediment metagenome</name>
    <dbReference type="NCBI Taxonomy" id="412755"/>
    <lineage>
        <taxon>unclassified sequences</taxon>
        <taxon>metagenomes</taxon>
        <taxon>ecological metagenomes</taxon>
    </lineage>
</organism>
<dbReference type="InterPro" id="IPR014001">
    <property type="entry name" value="Helicase_ATP-bd"/>
</dbReference>
<dbReference type="InterPro" id="IPR038718">
    <property type="entry name" value="SNF2-like_sf"/>
</dbReference>
<comment type="caution">
    <text evidence="7">The sequence shown here is derived from an EMBL/GenBank/DDBJ whole genome shotgun (WGS) entry which is preliminary data.</text>
</comment>
<evidence type="ECO:0000256" key="2">
    <source>
        <dbReference type="ARBA" id="ARBA00022801"/>
    </source>
</evidence>
<dbReference type="GO" id="GO:0005524">
    <property type="term" value="F:ATP binding"/>
    <property type="evidence" value="ECO:0007669"/>
    <property type="project" value="UniProtKB-KW"/>
</dbReference>
<accession>A0A0F9M7I8</accession>
<dbReference type="PANTHER" id="PTHR45766:SF6">
    <property type="entry name" value="SWI_SNF-RELATED MATRIX-ASSOCIATED ACTIN-DEPENDENT REGULATOR OF CHROMATIN SUBFAMILY A-LIKE PROTEIN 1"/>
    <property type="match status" value="1"/>
</dbReference>
<proteinExistence type="predicted"/>
<dbReference type="CDD" id="cd18011">
    <property type="entry name" value="DEXDc_RapA"/>
    <property type="match status" value="1"/>
</dbReference>
<dbReference type="SUPFAM" id="SSF52540">
    <property type="entry name" value="P-loop containing nucleoside triphosphate hydrolases"/>
    <property type="match status" value="2"/>
</dbReference>